<evidence type="ECO:0000313" key="2">
    <source>
        <dbReference type="EMBL" id="SSW95368.1"/>
    </source>
</evidence>
<accession>A0A3B0M5G9</accession>
<keyword evidence="1" id="KW-1133">Transmembrane helix</keyword>
<name>A0A3B0M5G9_9GAMM</name>
<organism evidence="2">
    <name type="scientific">Arsenophonus endosymbiont of Trialeurodes vaporariorum</name>
    <dbReference type="NCBI Taxonomy" id="235567"/>
    <lineage>
        <taxon>Bacteria</taxon>
        <taxon>Pseudomonadati</taxon>
        <taxon>Pseudomonadota</taxon>
        <taxon>Gammaproteobacteria</taxon>
        <taxon>Enterobacterales</taxon>
        <taxon>Morganellaceae</taxon>
        <taxon>Arsenophonus</taxon>
    </lineage>
</organism>
<gene>
    <name evidence="2" type="ORF">ARTV_1225</name>
</gene>
<proteinExistence type="predicted"/>
<sequence>MLTPSMFIRRVFFVPAKLSYDYFDFFAENHFIYWSNSFLSHFIEYPYSLPLAELIGNYEGTGAHVNNGFIASGYAHFGLVGVIIYAVILGFILKKLDYIATRGGSSLVCTMCCRCSAQRCFNFIRFVDNITNLWINYCVNPTFSIY</sequence>
<protein>
    <submittedName>
        <fullName evidence="2">Uncharacterized protein</fullName>
    </submittedName>
</protein>
<feature type="transmembrane region" description="Helical" evidence="1">
    <location>
        <begin position="74"/>
        <end position="93"/>
    </location>
</feature>
<evidence type="ECO:0000256" key="1">
    <source>
        <dbReference type="SAM" id="Phobius"/>
    </source>
</evidence>
<dbReference type="EMBL" id="UFQR01000004">
    <property type="protein sequence ID" value="SSW95368.1"/>
    <property type="molecule type" value="Genomic_DNA"/>
</dbReference>
<dbReference type="AlphaFoldDB" id="A0A3B0M5G9"/>
<keyword evidence="1" id="KW-0472">Membrane</keyword>
<keyword evidence="1" id="KW-0812">Transmembrane</keyword>
<reference evidence="2" key="1">
    <citation type="submission" date="2018-04" db="EMBL/GenBank/DDBJ databases">
        <authorList>
            <person name="Go L.Y."/>
            <person name="Mitchell J.A."/>
        </authorList>
    </citation>
    <scope>NUCLEOTIDE SEQUENCE</scope>
    <source>
        <strain evidence="2">ARTV</strain>
    </source>
</reference>